<dbReference type="InParanoid" id="A0A0N0RFI9"/>
<dbReference type="Proteomes" id="UP000037784">
    <property type="component" value="Unassembled WGS sequence"/>
</dbReference>
<evidence type="ECO:0000256" key="1">
    <source>
        <dbReference type="SAM" id="MobiDB-lite"/>
    </source>
</evidence>
<proteinExistence type="predicted"/>
<accession>A0A0N0RFI9</accession>
<name>A0A0N0RFI9_9CHLR</name>
<evidence type="ECO:0000313" key="2">
    <source>
        <dbReference type="EMBL" id="GAP63027.1"/>
    </source>
</evidence>
<evidence type="ECO:0000313" key="3">
    <source>
        <dbReference type="Proteomes" id="UP000037784"/>
    </source>
</evidence>
<gene>
    <name evidence="2" type="ORF">ARMA_1450</name>
</gene>
<protein>
    <submittedName>
        <fullName evidence="2">Uncharacterized protein</fullName>
    </submittedName>
</protein>
<dbReference type="AlphaFoldDB" id="A0A0N0RFI9"/>
<feature type="region of interest" description="Disordered" evidence="1">
    <location>
        <begin position="18"/>
        <end position="59"/>
    </location>
</feature>
<comment type="caution">
    <text evidence="2">The sequence shown here is derived from an EMBL/GenBank/DDBJ whole genome shotgun (WGS) entry which is preliminary data.</text>
</comment>
<organism evidence="2 3">
    <name type="scientific">Ardenticatena maritima</name>
    <dbReference type="NCBI Taxonomy" id="872965"/>
    <lineage>
        <taxon>Bacteria</taxon>
        <taxon>Bacillati</taxon>
        <taxon>Chloroflexota</taxon>
        <taxon>Ardenticatenia</taxon>
        <taxon>Ardenticatenales</taxon>
        <taxon>Ardenticatenaceae</taxon>
        <taxon>Ardenticatena</taxon>
    </lineage>
</organism>
<keyword evidence="3" id="KW-1185">Reference proteome</keyword>
<sequence>MSGGYVLALHSHVVAQGPAPTVDQKGVPASDADPTTVTTEMASPPDSPETAHVGLEDNTNDPNSLLGVTWRSYRVAGLVFRPRVSSVGYSRSGGCIYHSSGSTAEVFNANLNLPYGSTIQGVRLYYNDTSLSNSTAWVTKYDLYGNIEQEWSVSSNGESGFGFTTTYFTDTVDYESFSYVLNWRPVVSGSTMQLCGMRVFYTPPPLFGAFLPAVQKP</sequence>
<reference evidence="2 3" key="1">
    <citation type="journal article" date="2015" name="Genome Announc.">
        <title>Draft Genome Sequence of a Heterotrophic Facultative Anaerobic Thermophilic Bacterium, Ardenticatena maritima Strain 110ST.</title>
        <authorList>
            <person name="Kawaichi S."/>
            <person name="Yoshida T."/>
            <person name="Sako Y."/>
            <person name="Nakamura R."/>
        </authorList>
    </citation>
    <scope>NUCLEOTIDE SEQUENCE [LARGE SCALE GENOMIC DNA]</scope>
    <source>
        <strain evidence="2 3">110S</strain>
    </source>
</reference>
<dbReference type="EMBL" id="BBZA01000106">
    <property type="protein sequence ID" value="GAP63027.1"/>
    <property type="molecule type" value="Genomic_DNA"/>
</dbReference>
<reference evidence="3" key="2">
    <citation type="submission" date="2015-08" db="EMBL/GenBank/DDBJ databases">
        <title>Draft Genome Sequence of a Heterotrophic Facultative Anaerobic Bacterium Ardenticatena maritima Strain 110S.</title>
        <authorList>
            <person name="Kawaichi S."/>
            <person name="Yoshida T."/>
            <person name="Sako Y."/>
            <person name="Nakamura R."/>
        </authorList>
    </citation>
    <scope>NUCLEOTIDE SEQUENCE [LARGE SCALE GENOMIC DNA]</scope>
    <source>
        <strain evidence="3">110S</strain>
    </source>
</reference>